<sequence length="250" mass="25875">MNDLEELAVLDPARHNEPTPAQWARSRNFVERTMAGRAASAPVRRRWVGAGAVTVAAGLVGAVVIPSLMPGVTGKAVASWTAVPTARTGDQVLPQAEACGANDVSGSSTKVSASDVILAEQRGDATMLIMRKTNGHIVECLGVGDDRFASMGLTDGTPLPPPPAGKLTLETRSSYGDGDDMFSNIVGLAGPGVTSVELRLNDGGTVHASVKGGWWGAWWPGPEGGEGTDEFTVIAHSASGDTTYLPTQMP</sequence>
<keyword evidence="3" id="KW-1185">Reference proteome</keyword>
<dbReference type="EMBL" id="JAMQOL010000034">
    <property type="protein sequence ID" value="MCM4080763.1"/>
    <property type="molecule type" value="Genomic_DNA"/>
</dbReference>
<protein>
    <submittedName>
        <fullName evidence="2">Uncharacterized protein</fullName>
    </submittedName>
</protein>
<keyword evidence="1" id="KW-0812">Transmembrane</keyword>
<evidence type="ECO:0000313" key="3">
    <source>
        <dbReference type="Proteomes" id="UP001523216"/>
    </source>
</evidence>
<gene>
    <name evidence="2" type="ORF">LXN57_24605</name>
</gene>
<keyword evidence="1" id="KW-0472">Membrane</keyword>
<dbReference type="RefSeq" id="WP_251800536.1">
    <property type="nucleotide sequence ID" value="NZ_JAMQOL010000034.1"/>
</dbReference>
<dbReference type="Proteomes" id="UP001523216">
    <property type="component" value="Unassembled WGS sequence"/>
</dbReference>
<comment type="caution">
    <text evidence="2">The sequence shown here is derived from an EMBL/GenBank/DDBJ whole genome shotgun (WGS) entry which is preliminary data.</text>
</comment>
<evidence type="ECO:0000313" key="2">
    <source>
        <dbReference type="EMBL" id="MCM4080763.1"/>
    </source>
</evidence>
<keyword evidence="1" id="KW-1133">Transmembrane helix</keyword>
<evidence type="ECO:0000256" key="1">
    <source>
        <dbReference type="SAM" id="Phobius"/>
    </source>
</evidence>
<accession>A0ABT0Y5G1</accession>
<name>A0ABT0Y5G1_9ACTN</name>
<organism evidence="2 3">
    <name type="scientific">Paractinoplanes hotanensis</name>
    <dbReference type="NCBI Taxonomy" id="2906497"/>
    <lineage>
        <taxon>Bacteria</taxon>
        <taxon>Bacillati</taxon>
        <taxon>Actinomycetota</taxon>
        <taxon>Actinomycetes</taxon>
        <taxon>Micromonosporales</taxon>
        <taxon>Micromonosporaceae</taxon>
        <taxon>Paractinoplanes</taxon>
    </lineage>
</organism>
<feature type="transmembrane region" description="Helical" evidence="1">
    <location>
        <begin position="47"/>
        <end position="69"/>
    </location>
</feature>
<reference evidence="2 3" key="1">
    <citation type="submission" date="2022-06" db="EMBL/GenBank/DDBJ databases">
        <title>Actinoplanes abujensis sp. nov., isolated from Nigerian arid soil.</title>
        <authorList>
            <person name="Ding P."/>
        </authorList>
    </citation>
    <scope>NUCLEOTIDE SEQUENCE [LARGE SCALE GENOMIC DNA]</scope>
    <source>
        <strain evidence="3">TRM88002</strain>
    </source>
</reference>
<proteinExistence type="predicted"/>